<dbReference type="SUPFAM" id="SSF52343">
    <property type="entry name" value="Ferredoxin reductase-like, C-terminal NADP-linked domain"/>
    <property type="match status" value="1"/>
</dbReference>
<comment type="similarity">
    <text evidence="13">Belongs to the ferric reductase (FRE) family. AIM14 subfamily.</text>
</comment>
<feature type="domain" description="FAD-binding 8" evidence="17">
    <location>
        <begin position="258"/>
        <end position="318"/>
    </location>
</feature>
<feature type="transmembrane region" description="Helical" evidence="15">
    <location>
        <begin position="63"/>
        <end position="82"/>
    </location>
</feature>
<evidence type="ECO:0000256" key="15">
    <source>
        <dbReference type="SAM" id="Phobius"/>
    </source>
</evidence>
<gene>
    <name evidence="19" type="primary">AIM14</name>
    <name evidence="19" type="ORF">FIM1_2755</name>
</gene>
<protein>
    <recommendedName>
        <fullName evidence="14">Probable metalloreductase AIM14</fullName>
    </recommendedName>
</protein>
<evidence type="ECO:0000256" key="3">
    <source>
        <dbReference type="ARBA" id="ARBA00022630"/>
    </source>
</evidence>
<comment type="function">
    <text evidence="12">Probable cell surface metalloreductase. May be involved in iron or copper homeostasis.</text>
</comment>
<dbReference type="InterPro" id="IPR013121">
    <property type="entry name" value="Fe_red_NAD-bd_6"/>
</dbReference>
<dbReference type="Proteomes" id="UP000422736">
    <property type="component" value="Chromosome 4"/>
</dbReference>
<evidence type="ECO:0000256" key="10">
    <source>
        <dbReference type="ARBA" id="ARBA00023065"/>
    </source>
</evidence>
<keyword evidence="9" id="KW-0560">Oxidoreductase</keyword>
<evidence type="ECO:0000256" key="4">
    <source>
        <dbReference type="ARBA" id="ARBA00022692"/>
    </source>
</evidence>
<accession>A0ABX6EUN0</accession>
<evidence type="ECO:0000259" key="16">
    <source>
        <dbReference type="Pfam" id="PF01794"/>
    </source>
</evidence>
<dbReference type="CDD" id="cd06186">
    <property type="entry name" value="NOX_Duox_like_FAD_NADP"/>
    <property type="match status" value="1"/>
</dbReference>
<dbReference type="InterPro" id="IPR013130">
    <property type="entry name" value="Fe3_Rdtase_TM_dom"/>
</dbReference>
<evidence type="ECO:0000313" key="20">
    <source>
        <dbReference type="Proteomes" id="UP000422736"/>
    </source>
</evidence>
<evidence type="ECO:0000256" key="12">
    <source>
        <dbReference type="ARBA" id="ARBA00037386"/>
    </source>
</evidence>
<evidence type="ECO:0000256" key="11">
    <source>
        <dbReference type="ARBA" id="ARBA00023136"/>
    </source>
</evidence>
<dbReference type="PANTHER" id="PTHR11972:SF198">
    <property type="entry name" value="METALLOREDUCTASE AIM14-RELATED"/>
    <property type="match status" value="1"/>
</dbReference>
<dbReference type="Gene3D" id="3.40.50.80">
    <property type="entry name" value="Nucleotide-binding domain of ferredoxin-NADP reductase (FNR) module"/>
    <property type="match status" value="1"/>
</dbReference>
<reference evidence="19 20" key="1">
    <citation type="submission" date="2016-03" db="EMBL/GenBank/DDBJ databases">
        <title>How can Kluyveromyces marxianus grow so fast - potential evolutionary course in Saccharomyces Complex revealed by comparative genomics.</title>
        <authorList>
            <person name="Mo W."/>
            <person name="Lu W."/>
            <person name="Yang X."/>
            <person name="Qi J."/>
            <person name="Lv H."/>
        </authorList>
    </citation>
    <scope>NUCLEOTIDE SEQUENCE [LARGE SCALE GENOMIC DNA]</scope>
    <source>
        <strain evidence="19 20">FIM1</strain>
    </source>
</reference>
<feature type="transmembrane region" description="Helical" evidence="15">
    <location>
        <begin position="224"/>
        <end position="245"/>
    </location>
</feature>
<feature type="transmembrane region" description="Helical" evidence="15">
    <location>
        <begin position="137"/>
        <end position="155"/>
    </location>
</feature>
<evidence type="ECO:0000256" key="8">
    <source>
        <dbReference type="ARBA" id="ARBA00022989"/>
    </source>
</evidence>
<evidence type="ECO:0000256" key="2">
    <source>
        <dbReference type="ARBA" id="ARBA00022448"/>
    </source>
</evidence>
<dbReference type="PANTHER" id="PTHR11972">
    <property type="entry name" value="NADPH OXIDASE"/>
    <property type="match status" value="1"/>
</dbReference>
<keyword evidence="2" id="KW-0813">Transport</keyword>
<keyword evidence="7" id="KW-0249">Electron transport</keyword>
<dbReference type="SFLD" id="SFLDF00463">
    <property type="entry name" value="AIM14"/>
    <property type="match status" value="1"/>
</dbReference>
<dbReference type="EMBL" id="CP015057">
    <property type="protein sequence ID" value="QGN16055.1"/>
    <property type="molecule type" value="Genomic_DNA"/>
</dbReference>
<dbReference type="Pfam" id="PF08022">
    <property type="entry name" value="FAD_binding_8"/>
    <property type="match status" value="1"/>
</dbReference>
<name>A0ABX6EUN0_KLUMA</name>
<evidence type="ECO:0000313" key="19">
    <source>
        <dbReference type="EMBL" id="QGN16055.1"/>
    </source>
</evidence>
<dbReference type="Pfam" id="PF01794">
    <property type="entry name" value="Ferric_reduct"/>
    <property type="match status" value="1"/>
</dbReference>
<comment type="subcellular location">
    <subcellularLocation>
        <location evidence="1">Membrane</location>
        <topology evidence="1">Multi-pass membrane protein</topology>
    </subcellularLocation>
</comment>
<dbReference type="InterPro" id="IPR050369">
    <property type="entry name" value="RBOH/FRE"/>
</dbReference>
<evidence type="ECO:0000256" key="7">
    <source>
        <dbReference type="ARBA" id="ARBA00022982"/>
    </source>
</evidence>
<keyword evidence="8 15" id="KW-1133">Transmembrane helix</keyword>
<keyword evidence="6" id="KW-0521">NADP</keyword>
<keyword evidence="3" id="KW-0285">Flavoprotein</keyword>
<evidence type="ECO:0000256" key="1">
    <source>
        <dbReference type="ARBA" id="ARBA00004141"/>
    </source>
</evidence>
<evidence type="ECO:0000256" key="5">
    <source>
        <dbReference type="ARBA" id="ARBA00022827"/>
    </source>
</evidence>
<evidence type="ECO:0000256" key="14">
    <source>
        <dbReference type="ARBA" id="ARBA00039704"/>
    </source>
</evidence>
<feature type="domain" description="Ferric oxidoreductase" evidence="16">
    <location>
        <begin position="97"/>
        <end position="213"/>
    </location>
</feature>
<feature type="transmembrane region" description="Helical" evidence="15">
    <location>
        <begin position="20"/>
        <end position="42"/>
    </location>
</feature>
<proteinExistence type="inferred from homology"/>
<dbReference type="SFLD" id="SFLDS00052">
    <property type="entry name" value="Ferric_Reductase_Domain"/>
    <property type="match status" value="1"/>
</dbReference>
<evidence type="ECO:0000256" key="13">
    <source>
        <dbReference type="ARBA" id="ARBA00038065"/>
    </source>
</evidence>
<feature type="transmembrane region" description="Helical" evidence="15">
    <location>
        <begin position="198"/>
        <end position="218"/>
    </location>
</feature>
<evidence type="ECO:0000259" key="18">
    <source>
        <dbReference type="Pfam" id="PF08030"/>
    </source>
</evidence>
<dbReference type="Pfam" id="PF08030">
    <property type="entry name" value="NAD_binding_6"/>
    <property type="match status" value="1"/>
</dbReference>
<feature type="transmembrane region" description="Helical" evidence="15">
    <location>
        <begin position="167"/>
        <end position="186"/>
    </location>
</feature>
<organism evidence="19 20">
    <name type="scientific">Kluyveromyces marxianus</name>
    <name type="common">Yeast</name>
    <name type="synonym">Candida kefyr</name>
    <dbReference type="NCBI Taxonomy" id="4911"/>
    <lineage>
        <taxon>Eukaryota</taxon>
        <taxon>Fungi</taxon>
        <taxon>Dikarya</taxon>
        <taxon>Ascomycota</taxon>
        <taxon>Saccharomycotina</taxon>
        <taxon>Saccharomycetes</taxon>
        <taxon>Saccharomycetales</taxon>
        <taxon>Saccharomycetaceae</taxon>
        <taxon>Kluyveromyces</taxon>
    </lineage>
</organism>
<dbReference type="SFLD" id="SFLDG01168">
    <property type="entry name" value="Ferric_reductase_subgroup_(FRE"/>
    <property type="match status" value="1"/>
</dbReference>
<dbReference type="InterPro" id="IPR039261">
    <property type="entry name" value="FNR_nucleotide-bd"/>
</dbReference>
<evidence type="ECO:0000259" key="17">
    <source>
        <dbReference type="Pfam" id="PF08022"/>
    </source>
</evidence>
<evidence type="ECO:0000256" key="9">
    <source>
        <dbReference type="ARBA" id="ARBA00023002"/>
    </source>
</evidence>
<keyword evidence="11 15" id="KW-0472">Membrane</keyword>
<sequence>MESLDLIKRHGSTHYANIHYGYYVLGVIVFYVLFLMLMRRVIPTRYTKISPWKNKLLQSIRTASPIFHLPLLAVLVFAPFIHHYSFIGNISVYIKRLGRLGYVLVILNVLLTLRPVNPILGFNYLDFIPLHKWLSRFITVLGLCHGIAFIIKWSVNSDVSVKSKVTALYNFIGVIAFLPLFAILFLSIRPYRRHNYNVFYVVHQLAQWSMVFLIPIHARPKVTVPYFLCLLAIYIWRAFSYCYYANTVNITQRIKQDQSLSYIKVERGNIRDWLPGSHLRISKHKKTNPLYWLTPTKPYTIASLPDENQVDLIVREKAVPYVTVGEYTVVDVYNTVSPSFLYDSQRVAIVVGGSGISFGLGVFKFLQARNLEYLKFIWLVKDKDDLHILNHCNVDVNDIEVYVTRSFPDDDTQTKSHDTNNNNSNSSAFDDIDFELENMDESGALLSNDPKMPPNIHFGKRLDWQVDLAHFIETHALENTWLVCCGPESLLKDGQNYANQNYCNFVKEFYNL</sequence>
<evidence type="ECO:0000256" key="6">
    <source>
        <dbReference type="ARBA" id="ARBA00022857"/>
    </source>
</evidence>
<reference evidence="19 20" key="2">
    <citation type="submission" date="2019-11" db="EMBL/GenBank/DDBJ databases">
        <authorList>
            <person name="Lu H."/>
        </authorList>
    </citation>
    <scope>NUCLEOTIDE SEQUENCE [LARGE SCALE GENOMIC DNA]</scope>
    <source>
        <strain evidence="19 20">FIM1</strain>
    </source>
</reference>
<keyword evidence="20" id="KW-1185">Reference proteome</keyword>
<keyword evidence="5" id="KW-0274">FAD</keyword>
<dbReference type="InterPro" id="IPR013112">
    <property type="entry name" value="FAD-bd_8"/>
</dbReference>
<feature type="domain" description="Ferric reductase NAD binding" evidence="18">
    <location>
        <begin position="346"/>
        <end position="499"/>
    </location>
</feature>
<keyword evidence="10" id="KW-0406">Ion transport</keyword>
<keyword evidence="4 15" id="KW-0812">Transmembrane</keyword>
<feature type="transmembrane region" description="Helical" evidence="15">
    <location>
        <begin position="102"/>
        <end position="125"/>
    </location>
</feature>